<evidence type="ECO:0000256" key="2">
    <source>
        <dbReference type="ARBA" id="ARBA00006737"/>
    </source>
</evidence>
<keyword evidence="4" id="KW-0597">Phosphoprotein</keyword>
<dbReference type="Pfam" id="PF06098">
    <property type="entry name" value="Radial_spoke_3"/>
    <property type="match status" value="1"/>
</dbReference>
<keyword evidence="7" id="KW-0206">Cytoskeleton</keyword>
<accession>A0AAU9JBJ4</accession>
<organism evidence="11 12">
    <name type="scientific">Blepharisma stoltei</name>
    <dbReference type="NCBI Taxonomy" id="1481888"/>
    <lineage>
        <taxon>Eukaryota</taxon>
        <taxon>Sar</taxon>
        <taxon>Alveolata</taxon>
        <taxon>Ciliophora</taxon>
        <taxon>Postciliodesmatophora</taxon>
        <taxon>Heterotrichea</taxon>
        <taxon>Heterotrichida</taxon>
        <taxon>Blepharismidae</taxon>
        <taxon>Blepharisma</taxon>
    </lineage>
</organism>
<dbReference type="GO" id="GO:0005929">
    <property type="term" value="C:cilium"/>
    <property type="evidence" value="ECO:0007669"/>
    <property type="project" value="TreeGrafter"/>
</dbReference>
<feature type="compositionally biased region" description="Basic and acidic residues" evidence="10">
    <location>
        <begin position="474"/>
        <end position="489"/>
    </location>
</feature>
<keyword evidence="6" id="KW-0969">Cilium</keyword>
<dbReference type="InterPro" id="IPR009290">
    <property type="entry name" value="Radial_spoke_3"/>
</dbReference>
<evidence type="ECO:0000256" key="5">
    <source>
        <dbReference type="ARBA" id="ARBA00022846"/>
    </source>
</evidence>
<reference evidence="11" key="1">
    <citation type="submission" date="2021-09" db="EMBL/GenBank/DDBJ databases">
        <authorList>
            <consortium name="AG Swart"/>
            <person name="Singh M."/>
            <person name="Singh A."/>
            <person name="Seah K."/>
            <person name="Emmerich C."/>
        </authorList>
    </citation>
    <scope>NUCLEOTIDE SEQUENCE</scope>
    <source>
        <strain evidence="11">ATCC30299</strain>
    </source>
</reference>
<evidence type="ECO:0000256" key="4">
    <source>
        <dbReference type="ARBA" id="ARBA00022553"/>
    </source>
</evidence>
<evidence type="ECO:0000256" key="1">
    <source>
        <dbReference type="ARBA" id="ARBA00004611"/>
    </source>
</evidence>
<dbReference type="AlphaFoldDB" id="A0AAU9JBJ4"/>
<evidence type="ECO:0000256" key="7">
    <source>
        <dbReference type="ARBA" id="ARBA00023212"/>
    </source>
</evidence>
<feature type="coiled-coil region" evidence="9">
    <location>
        <begin position="205"/>
        <end position="239"/>
    </location>
</feature>
<dbReference type="PANTHER" id="PTHR21648:SF0">
    <property type="entry name" value="RADIAL SPOKE HEAD PROTEIN 3 HOMOLOG"/>
    <property type="match status" value="1"/>
</dbReference>
<keyword evidence="12" id="KW-1185">Reference proteome</keyword>
<feature type="compositionally biased region" description="Basic and acidic residues" evidence="10">
    <location>
        <begin position="60"/>
        <end position="69"/>
    </location>
</feature>
<evidence type="ECO:0000256" key="9">
    <source>
        <dbReference type="SAM" id="Coils"/>
    </source>
</evidence>
<name>A0AAU9JBJ4_9CILI</name>
<evidence type="ECO:0000256" key="6">
    <source>
        <dbReference type="ARBA" id="ARBA00023069"/>
    </source>
</evidence>
<evidence type="ECO:0000256" key="8">
    <source>
        <dbReference type="ARBA" id="ARBA00023273"/>
    </source>
</evidence>
<comment type="subcellular location">
    <subcellularLocation>
        <location evidence="1">Cytoplasm</location>
        <location evidence="1">Cytoskeleton</location>
        <location evidence="1">Flagellum axoneme</location>
    </subcellularLocation>
</comment>
<evidence type="ECO:0000313" key="11">
    <source>
        <dbReference type="EMBL" id="CAG9324640.1"/>
    </source>
</evidence>
<feature type="compositionally biased region" description="Basic and acidic residues" evidence="10">
    <location>
        <begin position="77"/>
        <end position="95"/>
    </location>
</feature>
<dbReference type="EMBL" id="CAJZBQ010000036">
    <property type="protein sequence ID" value="CAG9324640.1"/>
    <property type="molecule type" value="Genomic_DNA"/>
</dbReference>
<feature type="region of interest" description="Disordered" evidence="10">
    <location>
        <begin position="1"/>
        <end position="36"/>
    </location>
</feature>
<feature type="coiled-coil region" evidence="9">
    <location>
        <begin position="332"/>
        <end position="364"/>
    </location>
</feature>
<keyword evidence="5" id="KW-0282">Flagellum</keyword>
<keyword evidence="9" id="KW-0175">Coiled coil</keyword>
<proteinExistence type="inferred from homology"/>
<comment type="caution">
    <text evidence="11">The sequence shown here is derived from an EMBL/GenBank/DDBJ whole genome shotgun (WGS) entry which is preliminary data.</text>
</comment>
<feature type="compositionally biased region" description="Polar residues" evidence="10">
    <location>
        <begin position="1"/>
        <end position="10"/>
    </location>
</feature>
<gene>
    <name evidence="11" type="ORF">BSTOLATCC_MIC36426</name>
</gene>
<evidence type="ECO:0008006" key="13">
    <source>
        <dbReference type="Google" id="ProtNLM"/>
    </source>
</evidence>
<feature type="region of interest" description="Disordered" evidence="10">
    <location>
        <begin position="474"/>
        <end position="515"/>
    </location>
</feature>
<keyword evidence="8" id="KW-0966">Cell projection</keyword>
<evidence type="ECO:0000313" key="12">
    <source>
        <dbReference type="Proteomes" id="UP001162131"/>
    </source>
</evidence>
<keyword evidence="3" id="KW-0963">Cytoplasm</keyword>
<evidence type="ECO:0000256" key="10">
    <source>
        <dbReference type="SAM" id="MobiDB-lite"/>
    </source>
</evidence>
<sequence length="726" mass="84669">MATLSDNYQFASEPRTIQAPKSKYREPEPLPPPANIMYDRRIVRGNTYAAMIIPASTQQEIERQQEMERNRRRREKERKQELEEQEREESQKVEEDIIETEQKPIEVEENLLESLETPPNANNATQFEFFVDRPPTPLFIENKKGINKKTQIEDGELFEFDTEVEPILEVIVAKSLEHARMEILEEFETDIMIKHRREFEQIRNAELLEIQRVEAEDIRREEESARRQLQIKVRREQMQTAHQKYIARIVAKRYLRTLNRDAETDLMNVGTFSNPQSAAMHDQFSPWLIERIISILNKKSGTEEFLDNILMQASRDLTHSHSQAVTSEYARRERLRQEQIKLQKETEERKKKRAELRAKRAAEQRRLEFKNRIEEEVIAHGITEEGITKHILHDIDGRYAEHIIGTPGGQFGELLLFFSSLEEVLGKELTHEEITALLQDYIMNCMKAPALVYQNIKAQHFQEYLQFVENLEHSMEEPSHAEENHKDESLENPSQDAENADPESPSKVPQEVQSPSKIIQEAPAKPQEPQGPKETQLKLLEILTYADFAVPRTSLSLIWQAPHEHGIRDSLYEALVAAFVSLYFSKDKEDGTNPIKEKLKIEPLNWLDEGHETAVVRIRIPLKHEESIEAEEKSSDAHGPHEIDIIEDRILLIQPHNEDLSLFVVHQAAQRFFRNELLAWIKNVKAYDGLDLERLRTTLDANAQINEEKLLDVMAHDLPVFDFEIN</sequence>
<dbReference type="PANTHER" id="PTHR21648">
    <property type="entry name" value="FLAGELLAR RADIAL SPOKE PROTEIN 3"/>
    <property type="match status" value="1"/>
</dbReference>
<comment type="similarity">
    <text evidence="2">Belongs to the flagellar radial spoke RSP3 family.</text>
</comment>
<evidence type="ECO:0000256" key="3">
    <source>
        <dbReference type="ARBA" id="ARBA00022490"/>
    </source>
</evidence>
<protein>
    <recommendedName>
        <fullName evidence="13">Radial spoke protein 3</fullName>
    </recommendedName>
</protein>
<dbReference type="Proteomes" id="UP001162131">
    <property type="component" value="Unassembled WGS sequence"/>
</dbReference>
<feature type="region of interest" description="Disordered" evidence="10">
    <location>
        <begin position="54"/>
        <end position="95"/>
    </location>
</feature>